<dbReference type="Pfam" id="PF00078">
    <property type="entry name" value="RVT_1"/>
    <property type="match status" value="1"/>
</dbReference>
<organism evidence="2 3">
    <name type="scientific">Elysia marginata</name>
    <dbReference type="NCBI Taxonomy" id="1093978"/>
    <lineage>
        <taxon>Eukaryota</taxon>
        <taxon>Metazoa</taxon>
        <taxon>Spiralia</taxon>
        <taxon>Lophotrochozoa</taxon>
        <taxon>Mollusca</taxon>
        <taxon>Gastropoda</taxon>
        <taxon>Heterobranchia</taxon>
        <taxon>Euthyneura</taxon>
        <taxon>Panpulmonata</taxon>
        <taxon>Sacoglossa</taxon>
        <taxon>Placobranchoidea</taxon>
        <taxon>Plakobranchidae</taxon>
        <taxon>Elysia</taxon>
    </lineage>
</organism>
<name>A0AAV4J5K0_9GAST</name>
<accession>A0AAV4J5K0</accession>
<dbReference type="PANTHER" id="PTHR47027">
    <property type="entry name" value="REVERSE TRANSCRIPTASE DOMAIN-CONTAINING PROTEIN"/>
    <property type="match status" value="1"/>
</dbReference>
<gene>
    <name evidence="2" type="ORF">ElyMa_001481400</name>
</gene>
<feature type="domain" description="Reverse transcriptase" evidence="1">
    <location>
        <begin position="1"/>
        <end position="186"/>
    </location>
</feature>
<dbReference type="InterPro" id="IPR043502">
    <property type="entry name" value="DNA/RNA_pol_sf"/>
</dbReference>
<proteinExistence type="predicted"/>
<dbReference type="SUPFAM" id="SSF56672">
    <property type="entry name" value="DNA/RNA polymerases"/>
    <property type="match status" value="1"/>
</dbReference>
<keyword evidence="2" id="KW-0540">Nuclease</keyword>
<dbReference type="PROSITE" id="PS50878">
    <property type="entry name" value="RT_POL"/>
    <property type="match status" value="1"/>
</dbReference>
<evidence type="ECO:0000259" key="1">
    <source>
        <dbReference type="PROSITE" id="PS50878"/>
    </source>
</evidence>
<sequence length="186" mass="21081">MTRIVSKIRREIATSQIGLVPEKGTRIAIFTLPMLMERAVEVNDVYLCFVDYSKAFDKVKQSESFKILDQLNIDGKDLRILRNLSREQVAVIRIDGEFTDFTEIKRGVRQGCVLSPDLFNLYSEVILRNIIDMEGVKVGGRSITSLRYVDETVLIANSQENLQALLSVGTYESESMGLQLNARKTE</sequence>
<evidence type="ECO:0000313" key="2">
    <source>
        <dbReference type="EMBL" id="GFS16777.1"/>
    </source>
</evidence>
<dbReference type="GO" id="GO:0004519">
    <property type="term" value="F:endonuclease activity"/>
    <property type="evidence" value="ECO:0007669"/>
    <property type="project" value="UniProtKB-KW"/>
</dbReference>
<dbReference type="EMBL" id="BMAT01002921">
    <property type="protein sequence ID" value="GFS16777.1"/>
    <property type="molecule type" value="Genomic_DNA"/>
</dbReference>
<keyword evidence="3" id="KW-1185">Reference proteome</keyword>
<dbReference type="AlphaFoldDB" id="A0AAV4J5K0"/>
<protein>
    <submittedName>
        <fullName evidence="2">Endonuclease-reverse transcriptase</fullName>
    </submittedName>
</protein>
<keyword evidence="2" id="KW-0378">Hydrolase</keyword>
<evidence type="ECO:0000313" key="3">
    <source>
        <dbReference type="Proteomes" id="UP000762676"/>
    </source>
</evidence>
<comment type="caution">
    <text evidence="2">The sequence shown here is derived from an EMBL/GenBank/DDBJ whole genome shotgun (WGS) entry which is preliminary data.</text>
</comment>
<dbReference type="Proteomes" id="UP000762676">
    <property type="component" value="Unassembled WGS sequence"/>
</dbReference>
<dbReference type="InterPro" id="IPR000477">
    <property type="entry name" value="RT_dom"/>
</dbReference>
<keyword evidence="2" id="KW-0255">Endonuclease</keyword>
<dbReference type="PANTHER" id="PTHR47027:SF8">
    <property type="entry name" value="RIBONUCLEASE H"/>
    <property type="match status" value="1"/>
</dbReference>
<reference evidence="2 3" key="1">
    <citation type="journal article" date="2021" name="Elife">
        <title>Chloroplast acquisition without the gene transfer in kleptoplastic sea slugs, Plakobranchus ocellatus.</title>
        <authorList>
            <person name="Maeda T."/>
            <person name="Takahashi S."/>
            <person name="Yoshida T."/>
            <person name="Shimamura S."/>
            <person name="Takaki Y."/>
            <person name="Nagai Y."/>
            <person name="Toyoda A."/>
            <person name="Suzuki Y."/>
            <person name="Arimoto A."/>
            <person name="Ishii H."/>
            <person name="Satoh N."/>
            <person name="Nishiyama T."/>
            <person name="Hasebe M."/>
            <person name="Maruyama T."/>
            <person name="Minagawa J."/>
            <person name="Obokata J."/>
            <person name="Shigenobu S."/>
        </authorList>
    </citation>
    <scope>NUCLEOTIDE SEQUENCE [LARGE SCALE GENOMIC DNA]</scope>
</reference>